<evidence type="ECO:0000256" key="3">
    <source>
        <dbReference type="ARBA" id="ARBA00006730"/>
    </source>
</evidence>
<reference evidence="8 9" key="1">
    <citation type="submission" date="2019-07" db="EMBL/GenBank/DDBJ databases">
        <title>Draft genome assembly of a fouling barnacle, Amphibalanus amphitrite (Darwin, 1854): The first reference genome for Thecostraca.</title>
        <authorList>
            <person name="Kim W."/>
        </authorList>
    </citation>
    <scope>NUCLEOTIDE SEQUENCE [LARGE SCALE GENOMIC DNA]</scope>
    <source>
        <strain evidence="8">SNU_AA5</strain>
        <tissue evidence="8">Soma without cirri and trophi</tissue>
    </source>
</reference>
<dbReference type="GO" id="GO:0003884">
    <property type="term" value="F:D-amino-acid oxidase activity"/>
    <property type="evidence" value="ECO:0007669"/>
    <property type="project" value="InterPro"/>
</dbReference>
<keyword evidence="5" id="KW-0274">FAD</keyword>
<evidence type="ECO:0000259" key="7">
    <source>
        <dbReference type="Pfam" id="PF01266"/>
    </source>
</evidence>
<feature type="domain" description="FAD dependent oxidoreductase" evidence="7">
    <location>
        <begin position="8"/>
        <end position="59"/>
    </location>
</feature>
<dbReference type="InterPro" id="IPR006076">
    <property type="entry name" value="FAD-dep_OxRdtase"/>
</dbReference>
<dbReference type="AlphaFoldDB" id="A0A6A4VNC2"/>
<organism evidence="8 9">
    <name type="scientific">Amphibalanus amphitrite</name>
    <name type="common">Striped barnacle</name>
    <name type="synonym">Balanus amphitrite</name>
    <dbReference type="NCBI Taxonomy" id="1232801"/>
    <lineage>
        <taxon>Eukaryota</taxon>
        <taxon>Metazoa</taxon>
        <taxon>Ecdysozoa</taxon>
        <taxon>Arthropoda</taxon>
        <taxon>Crustacea</taxon>
        <taxon>Multicrustacea</taxon>
        <taxon>Cirripedia</taxon>
        <taxon>Thoracica</taxon>
        <taxon>Thoracicalcarea</taxon>
        <taxon>Balanomorpha</taxon>
        <taxon>Balanoidea</taxon>
        <taxon>Balanidae</taxon>
        <taxon>Amphibalaninae</taxon>
        <taxon>Amphibalanus</taxon>
    </lineage>
</organism>
<keyword evidence="4" id="KW-0285">Flavoprotein</keyword>
<dbReference type="Pfam" id="PF01266">
    <property type="entry name" value="DAO"/>
    <property type="match status" value="1"/>
</dbReference>
<dbReference type="Gene3D" id="3.40.50.720">
    <property type="entry name" value="NAD(P)-binding Rossmann-like Domain"/>
    <property type="match status" value="1"/>
</dbReference>
<evidence type="ECO:0000256" key="2">
    <source>
        <dbReference type="ARBA" id="ARBA00004253"/>
    </source>
</evidence>
<name>A0A6A4VNC2_AMPAM</name>
<comment type="cofactor">
    <cofactor evidence="1">
        <name>FAD</name>
        <dbReference type="ChEBI" id="CHEBI:57692"/>
    </cofactor>
</comment>
<dbReference type="GO" id="GO:0005782">
    <property type="term" value="C:peroxisomal matrix"/>
    <property type="evidence" value="ECO:0007669"/>
    <property type="project" value="UniProtKB-SubCell"/>
</dbReference>
<dbReference type="GO" id="GO:0019478">
    <property type="term" value="P:D-amino acid catabolic process"/>
    <property type="evidence" value="ECO:0007669"/>
    <property type="project" value="TreeGrafter"/>
</dbReference>
<evidence type="ECO:0000256" key="6">
    <source>
        <dbReference type="ARBA" id="ARBA00023002"/>
    </source>
</evidence>
<dbReference type="PANTHER" id="PTHR11530:SF11">
    <property type="entry name" value="D-ASPARTATE OXIDASE"/>
    <property type="match status" value="1"/>
</dbReference>
<dbReference type="EMBL" id="VIIS01001930">
    <property type="protein sequence ID" value="KAF0290791.1"/>
    <property type="molecule type" value="Genomic_DNA"/>
</dbReference>
<evidence type="ECO:0000256" key="1">
    <source>
        <dbReference type="ARBA" id="ARBA00001974"/>
    </source>
</evidence>
<accession>A0A6A4VNC2</accession>
<protein>
    <recommendedName>
        <fullName evidence="7">FAD dependent oxidoreductase domain-containing protein</fullName>
    </recommendedName>
</protein>
<dbReference type="InterPro" id="IPR023209">
    <property type="entry name" value="DAO"/>
</dbReference>
<dbReference type="Proteomes" id="UP000440578">
    <property type="component" value="Unassembled WGS sequence"/>
</dbReference>
<gene>
    <name evidence="8" type="ORF">FJT64_011052</name>
</gene>
<dbReference type="GO" id="GO:0071949">
    <property type="term" value="F:FAD binding"/>
    <property type="evidence" value="ECO:0007669"/>
    <property type="project" value="InterPro"/>
</dbReference>
<evidence type="ECO:0000313" key="9">
    <source>
        <dbReference type="Proteomes" id="UP000440578"/>
    </source>
</evidence>
<comment type="similarity">
    <text evidence="3">Belongs to the DAMOX/DASOX family.</text>
</comment>
<evidence type="ECO:0000256" key="4">
    <source>
        <dbReference type="ARBA" id="ARBA00022630"/>
    </source>
</evidence>
<dbReference type="PANTHER" id="PTHR11530">
    <property type="entry name" value="D-AMINO ACID OXIDASE"/>
    <property type="match status" value="1"/>
</dbReference>
<comment type="subcellular location">
    <subcellularLocation>
        <location evidence="2">Peroxisome matrix</location>
    </subcellularLocation>
</comment>
<keyword evidence="9" id="KW-1185">Reference proteome</keyword>
<evidence type="ECO:0000256" key="5">
    <source>
        <dbReference type="ARBA" id="ARBA00022827"/>
    </source>
</evidence>
<evidence type="ECO:0000313" key="8">
    <source>
        <dbReference type="EMBL" id="KAF0290791.1"/>
    </source>
</evidence>
<comment type="caution">
    <text evidence="8">The sequence shown here is derived from an EMBL/GenBank/DDBJ whole genome shotgun (WGS) entry which is preliminary data.</text>
</comment>
<proteinExistence type="inferred from homology"/>
<sequence>MPEPLSISVLGAGVVGLHVAVRLQTDFPAARVTIIAAGQGAQTTSIGAAGIFRPGVFNAATPTLTRF</sequence>
<keyword evidence="6" id="KW-0560">Oxidoreductase</keyword>